<evidence type="ECO:0000256" key="1">
    <source>
        <dbReference type="SAM" id="MobiDB-lite"/>
    </source>
</evidence>
<dbReference type="Proteomes" id="UP001299546">
    <property type="component" value="Unassembled WGS sequence"/>
</dbReference>
<comment type="caution">
    <text evidence="3">The sequence shown here is derived from an EMBL/GenBank/DDBJ whole genome shotgun (WGS) entry which is preliminary data.</text>
</comment>
<evidence type="ECO:0000259" key="2">
    <source>
        <dbReference type="Pfam" id="PF18819"/>
    </source>
</evidence>
<gene>
    <name evidence="3" type="ORF">LIZ65_17175</name>
</gene>
<proteinExistence type="predicted"/>
<feature type="region of interest" description="Disordered" evidence="1">
    <location>
        <begin position="488"/>
        <end position="536"/>
    </location>
</feature>
<dbReference type="InterPro" id="IPR041131">
    <property type="entry name" value="MuF_C"/>
</dbReference>
<name>A0ABS8DKW8_9FIRM</name>
<accession>A0ABS8DKW8</accession>
<feature type="compositionally biased region" description="Basic and acidic residues" evidence="1">
    <location>
        <begin position="493"/>
        <end position="509"/>
    </location>
</feature>
<evidence type="ECO:0000313" key="3">
    <source>
        <dbReference type="EMBL" id="MCB7389021.1"/>
    </source>
</evidence>
<sequence length="536" mass="59580">MSKPGTPVICLETEERFESMKEAMERYGVSSGSLNSALTYGYSTGGYHFYRADEPKPDDSFFKSGNGGKGSSKKRPVICLETGVQFESAIAALKWLDSGKTNNRGNMRTALISGSALLGYHFYYADEPKPPNSHFKRAVYCEDLDTVFTSLETCADAIGFNGSISDLADKVANGTVVKGHRLGFVGVDRKPLPNGDKWKPAVTDAKRENMQVGRVSSPLYGKQSVKPARLQEWLGTICEYENAVSKPATERITGIRPDGAIFLRRQIAATELLSLADRYGEYLDFADEAADFAPFLYDASFSTRGAYLKVSSPGNIYREAGFPQDPFFYTYNHLRDALVPKGFYPSTVRVRHPHGLTLEQIKRLPELLERPVVLMDSDRDDTMIAVLADVDEDGFPLIAALRPGGNAVSEGRSVGGTIVCSFYGKPENYFRFKMQQMPQRVLYQDIEKGRELDARAKLQLFGGNIASPDLDRRIIRPPECIVKLRADTPQMETHGRETSRVRRESRDMASGRAALDAGRRAETARVTERHIDSNLK</sequence>
<organism evidence="3 4">
    <name type="scientific">Bariatricus massiliensis</name>
    <dbReference type="NCBI Taxonomy" id="1745713"/>
    <lineage>
        <taxon>Bacteria</taxon>
        <taxon>Bacillati</taxon>
        <taxon>Bacillota</taxon>
        <taxon>Clostridia</taxon>
        <taxon>Lachnospirales</taxon>
        <taxon>Lachnospiraceae</taxon>
        <taxon>Bariatricus</taxon>
    </lineage>
</organism>
<protein>
    <recommendedName>
        <fullName evidence="2">Phage MuF C-terminal domain-containing protein</fullName>
    </recommendedName>
</protein>
<feature type="domain" description="Phage MuF C-terminal" evidence="2">
    <location>
        <begin position="353"/>
        <end position="451"/>
    </location>
</feature>
<keyword evidence="4" id="KW-1185">Reference proteome</keyword>
<dbReference type="Pfam" id="PF18819">
    <property type="entry name" value="MuF_C"/>
    <property type="match status" value="1"/>
</dbReference>
<feature type="compositionally biased region" description="Basic and acidic residues" evidence="1">
    <location>
        <begin position="517"/>
        <end position="536"/>
    </location>
</feature>
<evidence type="ECO:0000313" key="4">
    <source>
        <dbReference type="Proteomes" id="UP001299546"/>
    </source>
</evidence>
<reference evidence="3 4" key="1">
    <citation type="submission" date="2021-10" db="EMBL/GenBank/DDBJ databases">
        <title>Collection of gut derived symbiotic bacterial strains cultured from healthy donors.</title>
        <authorList>
            <person name="Lin H."/>
            <person name="Littmann E."/>
            <person name="Kohout C."/>
            <person name="Pamer E.G."/>
        </authorList>
    </citation>
    <scope>NUCLEOTIDE SEQUENCE [LARGE SCALE GENOMIC DNA]</scope>
    <source>
        <strain evidence="3 4">DFI.1.165</strain>
    </source>
</reference>
<dbReference type="EMBL" id="JAJCIS010000017">
    <property type="protein sequence ID" value="MCB7389021.1"/>
    <property type="molecule type" value="Genomic_DNA"/>
</dbReference>